<evidence type="ECO:0000313" key="2">
    <source>
        <dbReference type="EMBL" id="CAA9562981.1"/>
    </source>
</evidence>
<feature type="region of interest" description="Disordered" evidence="1">
    <location>
        <begin position="42"/>
        <end position="105"/>
    </location>
</feature>
<sequence length="105" mass="10858">VQTGFPGGYRLPLRALAARDRAVGGNGVVHLGHPPGCRAFGGVGQGVGHRSDPGHGPALPPGGGAGPGRSCPGRRCLVRLRRLPRRRGYPARSPAPRPPPRRPGM</sequence>
<feature type="non-terminal residue" evidence="2">
    <location>
        <position position="1"/>
    </location>
</feature>
<gene>
    <name evidence="2" type="ORF">AVDCRST_MAG88-1649</name>
</gene>
<dbReference type="EMBL" id="CADCWM010000482">
    <property type="protein sequence ID" value="CAA9562981.1"/>
    <property type="molecule type" value="Genomic_DNA"/>
</dbReference>
<feature type="compositionally biased region" description="Pro residues" evidence="1">
    <location>
        <begin position="93"/>
        <end position="105"/>
    </location>
</feature>
<feature type="compositionally biased region" description="Basic residues" evidence="1">
    <location>
        <begin position="76"/>
        <end position="89"/>
    </location>
</feature>
<reference evidence="2" key="1">
    <citation type="submission" date="2020-02" db="EMBL/GenBank/DDBJ databases">
        <authorList>
            <person name="Meier V. D."/>
        </authorList>
    </citation>
    <scope>NUCLEOTIDE SEQUENCE</scope>
    <source>
        <strain evidence="2">AVDCRST_MAG88</strain>
    </source>
</reference>
<dbReference type="AlphaFoldDB" id="A0A6J4UZT3"/>
<name>A0A6J4UZT3_9BACT</name>
<accession>A0A6J4UZT3</accession>
<organism evidence="2">
    <name type="scientific">uncultured Thermomicrobiales bacterium</name>
    <dbReference type="NCBI Taxonomy" id="1645740"/>
    <lineage>
        <taxon>Bacteria</taxon>
        <taxon>Pseudomonadati</taxon>
        <taxon>Thermomicrobiota</taxon>
        <taxon>Thermomicrobia</taxon>
        <taxon>Thermomicrobiales</taxon>
        <taxon>environmental samples</taxon>
    </lineage>
</organism>
<evidence type="ECO:0000256" key="1">
    <source>
        <dbReference type="SAM" id="MobiDB-lite"/>
    </source>
</evidence>
<proteinExistence type="predicted"/>
<protein>
    <submittedName>
        <fullName evidence="2">Uncharacterized protein</fullName>
    </submittedName>
</protein>
<feature type="non-terminal residue" evidence="2">
    <location>
        <position position="105"/>
    </location>
</feature>